<organism evidence="13 14">
    <name type="scientific">Candidatus Egerieicola pullicola</name>
    <dbReference type="NCBI Taxonomy" id="2840775"/>
    <lineage>
        <taxon>Bacteria</taxon>
        <taxon>Bacillati</taxon>
        <taxon>Bacillota</taxon>
        <taxon>Clostridia</taxon>
        <taxon>Eubacteriales</taxon>
        <taxon>Oscillospiraceae</taxon>
        <taxon>Oscillospiraceae incertae sedis</taxon>
        <taxon>Candidatus Egerieicola</taxon>
    </lineage>
</organism>
<evidence type="ECO:0000256" key="10">
    <source>
        <dbReference type="SAM" id="MobiDB-lite"/>
    </source>
</evidence>
<proteinExistence type="inferred from homology"/>
<feature type="domain" description="HD Cas3-type" evidence="12">
    <location>
        <begin position="41"/>
        <end position="201"/>
    </location>
</feature>
<dbReference type="Pfam" id="PF04851">
    <property type="entry name" value="ResIII"/>
    <property type="match status" value="1"/>
</dbReference>
<dbReference type="InterPro" id="IPR027417">
    <property type="entry name" value="P-loop_NTPase"/>
</dbReference>
<dbReference type="CDD" id="cd17930">
    <property type="entry name" value="DEXHc_cas3"/>
    <property type="match status" value="1"/>
</dbReference>
<dbReference type="EMBL" id="DVGY01000051">
    <property type="protein sequence ID" value="HIR40596.1"/>
    <property type="molecule type" value="Genomic_DNA"/>
</dbReference>
<dbReference type="GO" id="GO:0003677">
    <property type="term" value="F:DNA binding"/>
    <property type="evidence" value="ECO:0007669"/>
    <property type="project" value="InterPro"/>
</dbReference>
<dbReference type="GO" id="GO:0046872">
    <property type="term" value="F:metal ion binding"/>
    <property type="evidence" value="ECO:0007669"/>
    <property type="project" value="UniProtKB-KW"/>
</dbReference>
<keyword evidence="9" id="KW-0051">Antiviral defense</keyword>
<evidence type="ECO:0000256" key="2">
    <source>
        <dbReference type="ARBA" id="ARBA00009046"/>
    </source>
</evidence>
<evidence type="ECO:0000256" key="9">
    <source>
        <dbReference type="ARBA" id="ARBA00023118"/>
    </source>
</evidence>
<dbReference type="InterPro" id="IPR014001">
    <property type="entry name" value="Helicase_ATP-bd"/>
</dbReference>
<evidence type="ECO:0000256" key="6">
    <source>
        <dbReference type="ARBA" id="ARBA00022801"/>
    </source>
</evidence>
<evidence type="ECO:0000256" key="5">
    <source>
        <dbReference type="ARBA" id="ARBA00022741"/>
    </source>
</evidence>
<reference evidence="13" key="2">
    <citation type="journal article" date="2021" name="PeerJ">
        <title>Extensive microbial diversity within the chicken gut microbiome revealed by metagenomics and culture.</title>
        <authorList>
            <person name="Gilroy R."/>
            <person name="Ravi A."/>
            <person name="Getino M."/>
            <person name="Pursley I."/>
            <person name="Horton D.L."/>
            <person name="Alikhan N.F."/>
            <person name="Baker D."/>
            <person name="Gharbi K."/>
            <person name="Hall N."/>
            <person name="Watson M."/>
            <person name="Adriaenssens E.M."/>
            <person name="Foster-Nyarko E."/>
            <person name="Jarju S."/>
            <person name="Secka A."/>
            <person name="Antonio M."/>
            <person name="Oren A."/>
            <person name="Chaudhuri R.R."/>
            <person name="La Ragione R."/>
            <person name="Hildebrand F."/>
            <person name="Pallen M.J."/>
        </authorList>
    </citation>
    <scope>NUCLEOTIDE SEQUENCE</scope>
    <source>
        <strain evidence="13">CHK184-25365</strain>
    </source>
</reference>
<dbReference type="GO" id="GO:0004386">
    <property type="term" value="F:helicase activity"/>
    <property type="evidence" value="ECO:0007669"/>
    <property type="project" value="UniProtKB-KW"/>
</dbReference>
<dbReference type="GO" id="GO:0004518">
    <property type="term" value="F:nuclease activity"/>
    <property type="evidence" value="ECO:0007669"/>
    <property type="project" value="UniProtKB-KW"/>
</dbReference>
<reference evidence="13" key="1">
    <citation type="submission" date="2020-10" db="EMBL/GenBank/DDBJ databases">
        <authorList>
            <person name="Gilroy R."/>
        </authorList>
    </citation>
    <scope>NUCLEOTIDE SEQUENCE</scope>
    <source>
        <strain evidence="13">CHK184-25365</strain>
    </source>
</reference>
<sequence length="757" mass="84861">MGLNSVVFGGKNNYNIQKGCDCLNKNILSAQNSTLVAHIRKDKTEQSLEEHLRETARLAEQFAQSFQAGDYGKQVGGIHDKGKASQPFQEHLRGDPRPVNHSDAGAQLLHQQGNDITAICVAGHHTGLPNYGTKADPAGEPTFWGRMKRRDLPDSSAGEKLFPVDPSPLPLPESYRSPMGRVETSFFIRMLYSCLTDADFLDTERFMQGGRILREPGESIQVLNQKLDRYLDQQGFLTPTKEINQKRAAILRQCLEGANQPPGLFSLTVPTGGGKTVSSLAFALRHAAAYGKQRVIYVIPYCSIIDQTAGEFRKILGEENVLEHHSGVIYEKESVSKSAEREEKDWKDPCRDPMALATENWDKPVVVTTMVQFFESLYAAHSSRCRKLHNIANSVVIFDEAQMIPVHHLDPCVMAITQLIQHFSVSAVLCTATQPALNGLIQRFAPGLEIRELCSDPLSLYRSFRRVTFRMEPAPLSYLELAGRLMEQSQVLCILNTRKAVQQVYQQLSGEGNYCLTTYLYPAQRQALIQEIRQRLSNGLPCRVVATSLIEAGVDVDFPTLYRQLAGLDSILQAAGRCNREGIHSPEESIVTVFQLQDAPSEEMIQKNIEACQDAIQAHPELEHPDTIRIYFSKLYYQDWNHDESDILKRSRSKNLPFREIENNFRLIDETSKTVYIPLEKGAELVERLRGGEVSRSLFRQLGRYGVPVPAYQFQALYQAGDIELVTPQAGILLNLSLYDPESGFSPQAEEGKGLFT</sequence>
<dbReference type="Pfam" id="PF22590">
    <property type="entry name" value="Cas3-like_C_2"/>
    <property type="match status" value="1"/>
</dbReference>
<dbReference type="Proteomes" id="UP000886749">
    <property type="component" value="Unassembled WGS sequence"/>
</dbReference>
<evidence type="ECO:0000256" key="1">
    <source>
        <dbReference type="ARBA" id="ARBA00006847"/>
    </source>
</evidence>
<evidence type="ECO:0000256" key="3">
    <source>
        <dbReference type="ARBA" id="ARBA00022722"/>
    </source>
</evidence>
<dbReference type="PROSITE" id="PS51192">
    <property type="entry name" value="HELICASE_ATP_BIND_1"/>
    <property type="match status" value="1"/>
</dbReference>
<keyword evidence="8" id="KW-0067">ATP-binding</keyword>
<dbReference type="InterPro" id="IPR006483">
    <property type="entry name" value="CRISPR-assoc_Cas3_HD"/>
</dbReference>
<dbReference type="SMART" id="SM00487">
    <property type="entry name" value="DEXDc"/>
    <property type="match status" value="1"/>
</dbReference>
<accession>A0A9D1AIW7</accession>
<dbReference type="SUPFAM" id="SSF52540">
    <property type="entry name" value="P-loop containing nucleoside triphosphate hydrolases"/>
    <property type="match status" value="1"/>
</dbReference>
<comment type="similarity">
    <text evidence="2">In the central section; belongs to the CRISPR-associated helicase Cas3 family.</text>
</comment>
<evidence type="ECO:0000313" key="14">
    <source>
        <dbReference type="Proteomes" id="UP000886749"/>
    </source>
</evidence>
<dbReference type="Gene3D" id="1.10.3210.30">
    <property type="match status" value="1"/>
</dbReference>
<dbReference type="PROSITE" id="PS51643">
    <property type="entry name" value="HD_CAS3"/>
    <property type="match status" value="1"/>
</dbReference>
<keyword evidence="3" id="KW-0540">Nuclease</keyword>
<keyword evidence="7" id="KW-0347">Helicase</keyword>
<dbReference type="InterPro" id="IPR054712">
    <property type="entry name" value="Cas3-like_dom"/>
</dbReference>
<evidence type="ECO:0000259" key="12">
    <source>
        <dbReference type="PROSITE" id="PS51643"/>
    </source>
</evidence>
<protein>
    <submittedName>
        <fullName evidence="13">CRISPR-associated helicase Cas3</fullName>
    </submittedName>
</protein>
<dbReference type="AlphaFoldDB" id="A0A9D1AIW7"/>
<comment type="caution">
    <text evidence="13">The sequence shown here is derived from an EMBL/GenBank/DDBJ whole genome shotgun (WGS) entry which is preliminary data.</text>
</comment>
<feature type="compositionally biased region" description="Basic and acidic residues" evidence="10">
    <location>
        <begin position="90"/>
        <end position="100"/>
    </location>
</feature>
<name>A0A9D1AIW7_9FIRM</name>
<dbReference type="CDD" id="cd09641">
    <property type="entry name" value="Cas3''_I"/>
    <property type="match status" value="1"/>
</dbReference>
<feature type="domain" description="Helicase ATP-binding" evidence="11">
    <location>
        <begin position="256"/>
        <end position="452"/>
    </location>
</feature>
<dbReference type="GO" id="GO:0016787">
    <property type="term" value="F:hydrolase activity"/>
    <property type="evidence" value="ECO:0007669"/>
    <property type="project" value="UniProtKB-KW"/>
</dbReference>
<keyword evidence="4" id="KW-0479">Metal-binding</keyword>
<dbReference type="NCBIfam" id="TIGR01587">
    <property type="entry name" value="cas3_core"/>
    <property type="match status" value="1"/>
</dbReference>
<dbReference type="GO" id="GO:0005524">
    <property type="term" value="F:ATP binding"/>
    <property type="evidence" value="ECO:0007669"/>
    <property type="project" value="UniProtKB-KW"/>
</dbReference>
<evidence type="ECO:0000256" key="4">
    <source>
        <dbReference type="ARBA" id="ARBA00022723"/>
    </source>
</evidence>
<dbReference type="InterPro" id="IPR006474">
    <property type="entry name" value="Helicase_Cas3_CRISPR-ass_core"/>
</dbReference>
<evidence type="ECO:0000259" key="11">
    <source>
        <dbReference type="PROSITE" id="PS51192"/>
    </source>
</evidence>
<evidence type="ECO:0000256" key="8">
    <source>
        <dbReference type="ARBA" id="ARBA00022840"/>
    </source>
</evidence>
<evidence type="ECO:0000256" key="7">
    <source>
        <dbReference type="ARBA" id="ARBA00022806"/>
    </source>
</evidence>
<dbReference type="InterPro" id="IPR038257">
    <property type="entry name" value="CRISPR-assoc_Cas3_HD_sf"/>
</dbReference>
<comment type="similarity">
    <text evidence="1">In the N-terminal section; belongs to the CRISPR-associated nuclease Cas3-HD family.</text>
</comment>
<gene>
    <name evidence="13" type="primary">cas3</name>
    <name evidence="13" type="ORF">IAB36_02075</name>
</gene>
<feature type="region of interest" description="Disordered" evidence="10">
    <location>
        <begin position="82"/>
        <end position="101"/>
    </location>
</feature>
<dbReference type="GO" id="GO:0051607">
    <property type="term" value="P:defense response to virus"/>
    <property type="evidence" value="ECO:0007669"/>
    <property type="project" value="UniProtKB-KW"/>
</dbReference>
<dbReference type="Gene3D" id="3.40.50.300">
    <property type="entry name" value="P-loop containing nucleotide triphosphate hydrolases"/>
    <property type="match status" value="2"/>
</dbReference>
<keyword evidence="6" id="KW-0378">Hydrolase</keyword>
<evidence type="ECO:0000313" key="13">
    <source>
        <dbReference type="EMBL" id="HIR40596.1"/>
    </source>
</evidence>
<dbReference type="InterPro" id="IPR006935">
    <property type="entry name" value="Helicase/UvrB_N"/>
</dbReference>
<keyword evidence="5" id="KW-0547">Nucleotide-binding</keyword>
<dbReference type="NCBIfam" id="TIGR01596">
    <property type="entry name" value="cas3_HD"/>
    <property type="match status" value="1"/>
</dbReference>